<protein>
    <submittedName>
        <fullName evidence="2">PIN domain-containing protein</fullName>
    </submittedName>
</protein>
<feature type="compositionally biased region" description="Polar residues" evidence="1">
    <location>
        <begin position="356"/>
        <end position="367"/>
    </location>
</feature>
<dbReference type="Proteomes" id="UP001596317">
    <property type="component" value="Unassembled WGS sequence"/>
</dbReference>
<feature type="region of interest" description="Disordered" evidence="1">
    <location>
        <begin position="347"/>
        <end position="367"/>
    </location>
</feature>
<proteinExistence type="predicted"/>
<dbReference type="RefSeq" id="WP_224612407.1">
    <property type="nucleotide sequence ID" value="NZ_JAIQXV010000026.1"/>
</dbReference>
<evidence type="ECO:0000313" key="2">
    <source>
        <dbReference type="EMBL" id="MFC6662690.1"/>
    </source>
</evidence>
<comment type="caution">
    <text evidence="2">The sequence shown here is derived from an EMBL/GenBank/DDBJ whole genome shotgun (WGS) entry which is preliminary data.</text>
</comment>
<accession>A0ABW1ZR66</accession>
<name>A0ABW1ZR66_9DEIO</name>
<sequence length="367" mass="39665">MAADRPALAPSELTAPVSAQRHPRTLPALNGTLNLTGRTVVLLLDANVIMRDLHAAVTRGPEDPPSALFELLGAPHGRLVMSAGDVALVGGVTRLERNIYDKFPAHAEAMVALWAAEVQPRLLFLDPAGLPDTPLSAEVRRPERDPDDADLALLGWVLDADGLLTYDKKAFGGLITTLEGKGTRGHGMYLCAFRDDLRVEQVVAWMVGVPITALATAALSMSESLKKYGITSRMQGVLALGLAGVLALWPQGRAAAGRAAMAYGTFAFNLMPTLEVTQQIQDARARVRPEWPATEDPVVRCARLLVRRRGTLTCTELRQHLGLRLTAGELFARLQAQPGLFDLHPGRRWSIRGTRSPEQQALPTPSP</sequence>
<feature type="region of interest" description="Disordered" evidence="1">
    <location>
        <begin position="1"/>
        <end position="20"/>
    </location>
</feature>
<organism evidence="2 3">
    <name type="scientific">Deinococcus multiflagellatus</name>
    <dbReference type="NCBI Taxonomy" id="1656887"/>
    <lineage>
        <taxon>Bacteria</taxon>
        <taxon>Thermotogati</taxon>
        <taxon>Deinococcota</taxon>
        <taxon>Deinococci</taxon>
        <taxon>Deinococcales</taxon>
        <taxon>Deinococcaceae</taxon>
        <taxon>Deinococcus</taxon>
    </lineage>
</organism>
<evidence type="ECO:0000256" key="1">
    <source>
        <dbReference type="SAM" id="MobiDB-lite"/>
    </source>
</evidence>
<keyword evidence="3" id="KW-1185">Reference proteome</keyword>
<evidence type="ECO:0000313" key="3">
    <source>
        <dbReference type="Proteomes" id="UP001596317"/>
    </source>
</evidence>
<gene>
    <name evidence="2" type="ORF">ACFP90_21805</name>
</gene>
<dbReference type="EMBL" id="JBHSWB010000002">
    <property type="protein sequence ID" value="MFC6662690.1"/>
    <property type="molecule type" value="Genomic_DNA"/>
</dbReference>
<reference evidence="3" key="1">
    <citation type="journal article" date="2019" name="Int. J. Syst. Evol. Microbiol.">
        <title>The Global Catalogue of Microorganisms (GCM) 10K type strain sequencing project: providing services to taxonomists for standard genome sequencing and annotation.</title>
        <authorList>
            <consortium name="The Broad Institute Genomics Platform"/>
            <consortium name="The Broad Institute Genome Sequencing Center for Infectious Disease"/>
            <person name="Wu L."/>
            <person name="Ma J."/>
        </authorList>
    </citation>
    <scope>NUCLEOTIDE SEQUENCE [LARGE SCALE GENOMIC DNA]</scope>
    <source>
        <strain evidence="3">CCUG 63830</strain>
    </source>
</reference>